<keyword evidence="4" id="KW-0479">Metal-binding</keyword>
<dbReference type="GO" id="GO:0004180">
    <property type="term" value="F:carboxypeptidase activity"/>
    <property type="evidence" value="ECO:0007669"/>
    <property type="project" value="TreeGrafter"/>
</dbReference>
<evidence type="ECO:0000256" key="7">
    <source>
        <dbReference type="ARBA" id="ARBA00023049"/>
    </source>
</evidence>
<protein>
    <submittedName>
        <fullName evidence="10">N-acetylated-alpha-linked acidic dipeptidase 2</fullName>
    </submittedName>
</protein>
<keyword evidence="7" id="KW-0482">Metalloprotease</keyword>
<dbReference type="Pfam" id="PF04253">
    <property type="entry name" value="TFR_dimer"/>
    <property type="match status" value="1"/>
</dbReference>
<evidence type="ECO:0000259" key="9">
    <source>
        <dbReference type="Pfam" id="PF04253"/>
    </source>
</evidence>
<dbReference type="GO" id="GO:0006508">
    <property type="term" value="P:proteolysis"/>
    <property type="evidence" value="ECO:0007669"/>
    <property type="project" value="UniProtKB-KW"/>
</dbReference>
<keyword evidence="5" id="KW-0378">Hydrolase</keyword>
<evidence type="ECO:0000256" key="1">
    <source>
        <dbReference type="ARBA" id="ARBA00001947"/>
    </source>
</evidence>
<dbReference type="InterPro" id="IPR007365">
    <property type="entry name" value="TFR-like_dimer_dom"/>
</dbReference>
<evidence type="ECO:0000256" key="6">
    <source>
        <dbReference type="ARBA" id="ARBA00022833"/>
    </source>
</evidence>
<dbReference type="AlphaFoldDB" id="A0A210PD88"/>
<accession>A0A210PD88</accession>
<dbReference type="PANTHER" id="PTHR10404:SF77">
    <property type="entry name" value="GLUTAMATE CARBOXYPEPTIDASE 2 HOMOLOG"/>
    <property type="match status" value="1"/>
</dbReference>
<comment type="similarity">
    <text evidence="2">Belongs to the peptidase M28 family. M28B subfamily.</text>
</comment>
<keyword evidence="8" id="KW-0325">Glycoprotein</keyword>
<evidence type="ECO:0000256" key="4">
    <source>
        <dbReference type="ARBA" id="ARBA00022723"/>
    </source>
</evidence>
<dbReference type="GO" id="GO:0008237">
    <property type="term" value="F:metallopeptidase activity"/>
    <property type="evidence" value="ECO:0007669"/>
    <property type="project" value="UniProtKB-KW"/>
</dbReference>
<sequence length="154" mass="17648">MERAEVYLCNIHMFYFVVQPYAIISKSIKKLLYSQIDTLNNYLQKILYSPFAIRRINDQLLLMERAFLDPAGLPGRPQSRHILFAESSVDTYAGSSFPGLVDALFEIESIPEAETEARWEIVKHHFSVVVFTISSAQSTLRGVSTFMPELHDYP</sequence>
<dbReference type="InterPro" id="IPR036757">
    <property type="entry name" value="TFR-like_dimer_dom_sf"/>
</dbReference>
<organism evidence="10 11">
    <name type="scientific">Mizuhopecten yessoensis</name>
    <name type="common">Japanese scallop</name>
    <name type="synonym">Patinopecten yessoensis</name>
    <dbReference type="NCBI Taxonomy" id="6573"/>
    <lineage>
        <taxon>Eukaryota</taxon>
        <taxon>Metazoa</taxon>
        <taxon>Spiralia</taxon>
        <taxon>Lophotrochozoa</taxon>
        <taxon>Mollusca</taxon>
        <taxon>Bivalvia</taxon>
        <taxon>Autobranchia</taxon>
        <taxon>Pteriomorphia</taxon>
        <taxon>Pectinida</taxon>
        <taxon>Pectinoidea</taxon>
        <taxon>Pectinidae</taxon>
        <taxon>Mizuhopecten</taxon>
    </lineage>
</organism>
<dbReference type="Gene3D" id="1.20.930.40">
    <property type="entry name" value="Transferrin receptor-like, dimerisation domain"/>
    <property type="match status" value="1"/>
</dbReference>
<evidence type="ECO:0000313" key="11">
    <source>
        <dbReference type="Proteomes" id="UP000242188"/>
    </source>
</evidence>
<name>A0A210PD88_MIZYE</name>
<proteinExistence type="inferred from homology"/>
<dbReference type="FunFam" id="1.20.930.40:FF:000001">
    <property type="entry name" value="N-acetylated-alpha-linked acidic dipeptidase 2"/>
    <property type="match status" value="1"/>
</dbReference>
<keyword evidence="6" id="KW-0862">Zinc</keyword>
<comment type="cofactor">
    <cofactor evidence="1">
        <name>Zn(2+)</name>
        <dbReference type="ChEBI" id="CHEBI:29105"/>
    </cofactor>
</comment>
<dbReference type="InterPro" id="IPR039373">
    <property type="entry name" value="Peptidase_M28B"/>
</dbReference>
<dbReference type="EMBL" id="NEDP02082643">
    <property type="protein sequence ID" value="OWF34470.1"/>
    <property type="molecule type" value="Genomic_DNA"/>
</dbReference>
<keyword evidence="11" id="KW-1185">Reference proteome</keyword>
<reference evidence="10 11" key="1">
    <citation type="journal article" date="2017" name="Nat. Ecol. Evol.">
        <title>Scallop genome provides insights into evolution of bilaterian karyotype and development.</title>
        <authorList>
            <person name="Wang S."/>
            <person name="Zhang J."/>
            <person name="Jiao W."/>
            <person name="Li J."/>
            <person name="Xun X."/>
            <person name="Sun Y."/>
            <person name="Guo X."/>
            <person name="Huan P."/>
            <person name="Dong B."/>
            <person name="Zhang L."/>
            <person name="Hu X."/>
            <person name="Sun X."/>
            <person name="Wang J."/>
            <person name="Zhao C."/>
            <person name="Wang Y."/>
            <person name="Wang D."/>
            <person name="Huang X."/>
            <person name="Wang R."/>
            <person name="Lv J."/>
            <person name="Li Y."/>
            <person name="Zhang Z."/>
            <person name="Liu B."/>
            <person name="Lu W."/>
            <person name="Hui Y."/>
            <person name="Liang J."/>
            <person name="Zhou Z."/>
            <person name="Hou R."/>
            <person name="Li X."/>
            <person name="Liu Y."/>
            <person name="Li H."/>
            <person name="Ning X."/>
            <person name="Lin Y."/>
            <person name="Zhao L."/>
            <person name="Xing Q."/>
            <person name="Dou J."/>
            <person name="Li Y."/>
            <person name="Mao J."/>
            <person name="Guo H."/>
            <person name="Dou H."/>
            <person name="Li T."/>
            <person name="Mu C."/>
            <person name="Jiang W."/>
            <person name="Fu Q."/>
            <person name="Fu X."/>
            <person name="Miao Y."/>
            <person name="Liu J."/>
            <person name="Yu Q."/>
            <person name="Li R."/>
            <person name="Liao H."/>
            <person name="Li X."/>
            <person name="Kong Y."/>
            <person name="Jiang Z."/>
            <person name="Chourrout D."/>
            <person name="Li R."/>
            <person name="Bao Z."/>
        </authorList>
    </citation>
    <scope>NUCLEOTIDE SEQUENCE [LARGE SCALE GENOMIC DNA]</scope>
    <source>
        <strain evidence="10 11">PY_sf001</strain>
    </source>
</reference>
<keyword evidence="3" id="KW-0645">Protease</keyword>
<dbReference type="PANTHER" id="PTHR10404">
    <property type="entry name" value="N-ACETYLATED-ALPHA-LINKED ACIDIC DIPEPTIDASE"/>
    <property type="match status" value="1"/>
</dbReference>
<evidence type="ECO:0000256" key="8">
    <source>
        <dbReference type="ARBA" id="ARBA00023180"/>
    </source>
</evidence>
<evidence type="ECO:0000256" key="3">
    <source>
        <dbReference type="ARBA" id="ARBA00022670"/>
    </source>
</evidence>
<comment type="caution">
    <text evidence="10">The sequence shown here is derived from an EMBL/GenBank/DDBJ whole genome shotgun (WGS) entry which is preliminary data.</text>
</comment>
<evidence type="ECO:0000313" key="10">
    <source>
        <dbReference type="EMBL" id="OWF34470.1"/>
    </source>
</evidence>
<dbReference type="GO" id="GO:0046872">
    <property type="term" value="F:metal ion binding"/>
    <property type="evidence" value="ECO:0007669"/>
    <property type="project" value="UniProtKB-KW"/>
</dbReference>
<dbReference type="OrthoDB" id="5841748at2759"/>
<evidence type="ECO:0000256" key="5">
    <source>
        <dbReference type="ARBA" id="ARBA00022801"/>
    </source>
</evidence>
<feature type="domain" description="Transferrin receptor-like dimerisation" evidence="9">
    <location>
        <begin position="36"/>
        <end position="140"/>
    </location>
</feature>
<dbReference type="SUPFAM" id="SSF47672">
    <property type="entry name" value="Transferrin receptor-like dimerisation domain"/>
    <property type="match status" value="1"/>
</dbReference>
<evidence type="ECO:0000256" key="2">
    <source>
        <dbReference type="ARBA" id="ARBA00005634"/>
    </source>
</evidence>
<dbReference type="Proteomes" id="UP000242188">
    <property type="component" value="Unassembled WGS sequence"/>
</dbReference>
<gene>
    <name evidence="10" type="ORF">KP79_PYT03502</name>
</gene>